<dbReference type="RefSeq" id="WP_315899236.1">
    <property type="nucleotide sequence ID" value="NZ_VLJT01000001.1"/>
</dbReference>
<reference evidence="1 2" key="1">
    <citation type="submission" date="2019-07" db="EMBL/GenBank/DDBJ databases">
        <title>Genome sequencing of lignin-degrading bacterial isolates.</title>
        <authorList>
            <person name="Gladden J."/>
        </authorList>
    </citation>
    <scope>NUCLEOTIDE SEQUENCE [LARGE SCALE GENOMIC DNA]</scope>
    <source>
        <strain evidence="1 2">J45</strain>
    </source>
</reference>
<protein>
    <recommendedName>
        <fullName evidence="3">Transposase</fullName>
    </recommendedName>
</protein>
<dbReference type="EMBL" id="VLJT01000001">
    <property type="protein sequence ID" value="TWH25183.1"/>
    <property type="molecule type" value="Genomic_DNA"/>
</dbReference>
<proteinExistence type="predicted"/>
<dbReference type="AlphaFoldDB" id="A0A562ETU4"/>
<evidence type="ECO:0000313" key="1">
    <source>
        <dbReference type="EMBL" id="TWH25183.1"/>
    </source>
</evidence>
<accession>A0A562ETU4</accession>
<name>A0A562ETU4_RHORH</name>
<comment type="caution">
    <text evidence="1">The sequence shown here is derived from an EMBL/GenBank/DDBJ whole genome shotgun (WGS) entry which is preliminary data.</text>
</comment>
<dbReference type="Proteomes" id="UP000317573">
    <property type="component" value="Unassembled WGS sequence"/>
</dbReference>
<organism evidence="1 2">
    <name type="scientific">Rhodococcus rhodochrous J45</name>
    <dbReference type="NCBI Taxonomy" id="935266"/>
    <lineage>
        <taxon>Bacteria</taxon>
        <taxon>Bacillati</taxon>
        <taxon>Actinomycetota</taxon>
        <taxon>Actinomycetes</taxon>
        <taxon>Mycobacteriales</taxon>
        <taxon>Nocardiaceae</taxon>
        <taxon>Rhodococcus</taxon>
    </lineage>
</organism>
<evidence type="ECO:0000313" key="2">
    <source>
        <dbReference type="Proteomes" id="UP000317573"/>
    </source>
</evidence>
<sequence length="43" mass="4635">MDPTYAVFCGIDVGKGEHHAVGLDPCSCQDLRAMAEENVDALR</sequence>
<evidence type="ECO:0008006" key="3">
    <source>
        <dbReference type="Google" id="ProtNLM"/>
    </source>
</evidence>
<gene>
    <name evidence="1" type="ORF">L618_000100006390</name>
</gene>